<accession>A0ACB8QZM2</accession>
<reference evidence="1" key="1">
    <citation type="submission" date="2021-02" db="EMBL/GenBank/DDBJ databases">
        <authorList>
            <consortium name="DOE Joint Genome Institute"/>
            <person name="Ahrendt S."/>
            <person name="Looney B.P."/>
            <person name="Miyauchi S."/>
            <person name="Morin E."/>
            <person name="Drula E."/>
            <person name="Courty P.E."/>
            <person name="Chicoki N."/>
            <person name="Fauchery L."/>
            <person name="Kohler A."/>
            <person name="Kuo A."/>
            <person name="Labutti K."/>
            <person name="Pangilinan J."/>
            <person name="Lipzen A."/>
            <person name="Riley R."/>
            <person name="Andreopoulos W."/>
            <person name="He G."/>
            <person name="Johnson J."/>
            <person name="Barry K.W."/>
            <person name="Grigoriev I.V."/>
            <person name="Nagy L."/>
            <person name="Hibbett D."/>
            <person name="Henrissat B."/>
            <person name="Matheny P.B."/>
            <person name="Labbe J."/>
            <person name="Martin F."/>
        </authorList>
    </citation>
    <scope>NUCLEOTIDE SEQUENCE</scope>
    <source>
        <strain evidence="1">EC-137</strain>
    </source>
</reference>
<name>A0ACB8QZM2_9AGAM</name>
<gene>
    <name evidence="1" type="ORF">K488DRAFT_81340</name>
</gene>
<comment type="caution">
    <text evidence="1">The sequence shown here is derived from an EMBL/GenBank/DDBJ whole genome shotgun (WGS) entry which is preliminary data.</text>
</comment>
<keyword evidence="2" id="KW-1185">Reference proteome</keyword>
<sequence>MSQSLHNITLKQAQAVLDKHVQTPGPITFFERFPQSNAGQESYLIRLEGPRAYVLKLGVTDVLEVNSPYAPNALVSQYKLLSYLHTQKQFGSVPLPSPIAFDDSRSLLLQAYILLGLPPGVHTLMPLTAARSKMSLQQNVMTDLKMGALLHALHEVQNEWFGPPVMETDGVWSWQEAFTLMLEEALCATEASGGLEIGLDMSEIRRLLSRAIGAFIFDDAEVPSFIWFMGGEEDVYVSVREDDSEPQIVLALADLSYALWGDPLLERLFVDPKPSQALLEGYQTPLILYPRQKTKRMWYTLYTALVILLGPSVEETRRTWALDASRRAAEELKNAPSY</sequence>
<protein>
    <submittedName>
        <fullName evidence="1">Uncharacterized protein</fullName>
    </submittedName>
</protein>
<dbReference type="Proteomes" id="UP000814128">
    <property type="component" value="Unassembled WGS sequence"/>
</dbReference>
<dbReference type="EMBL" id="MU273465">
    <property type="protein sequence ID" value="KAI0037107.1"/>
    <property type="molecule type" value="Genomic_DNA"/>
</dbReference>
<reference evidence="1" key="2">
    <citation type="journal article" date="2022" name="New Phytol.">
        <title>Evolutionary transition to the ectomycorrhizal habit in the genomes of a hyperdiverse lineage of mushroom-forming fungi.</title>
        <authorList>
            <person name="Looney B."/>
            <person name="Miyauchi S."/>
            <person name="Morin E."/>
            <person name="Drula E."/>
            <person name="Courty P.E."/>
            <person name="Kohler A."/>
            <person name="Kuo A."/>
            <person name="LaButti K."/>
            <person name="Pangilinan J."/>
            <person name="Lipzen A."/>
            <person name="Riley R."/>
            <person name="Andreopoulos W."/>
            <person name="He G."/>
            <person name="Johnson J."/>
            <person name="Nolan M."/>
            <person name="Tritt A."/>
            <person name="Barry K.W."/>
            <person name="Grigoriev I.V."/>
            <person name="Nagy L.G."/>
            <person name="Hibbett D."/>
            <person name="Henrissat B."/>
            <person name="Matheny P.B."/>
            <person name="Labbe J."/>
            <person name="Martin F.M."/>
        </authorList>
    </citation>
    <scope>NUCLEOTIDE SEQUENCE</scope>
    <source>
        <strain evidence="1">EC-137</strain>
    </source>
</reference>
<evidence type="ECO:0000313" key="2">
    <source>
        <dbReference type="Proteomes" id="UP000814128"/>
    </source>
</evidence>
<organism evidence="1 2">
    <name type="scientific">Vararia minispora EC-137</name>
    <dbReference type="NCBI Taxonomy" id="1314806"/>
    <lineage>
        <taxon>Eukaryota</taxon>
        <taxon>Fungi</taxon>
        <taxon>Dikarya</taxon>
        <taxon>Basidiomycota</taxon>
        <taxon>Agaricomycotina</taxon>
        <taxon>Agaricomycetes</taxon>
        <taxon>Russulales</taxon>
        <taxon>Lachnocladiaceae</taxon>
        <taxon>Vararia</taxon>
    </lineage>
</organism>
<proteinExistence type="predicted"/>
<evidence type="ECO:0000313" key="1">
    <source>
        <dbReference type="EMBL" id="KAI0037107.1"/>
    </source>
</evidence>